<dbReference type="CDD" id="cd16628">
    <property type="entry name" value="RING-HC_RBR_RNF14"/>
    <property type="match status" value="1"/>
</dbReference>
<reference evidence="19" key="1">
    <citation type="submission" date="2022-12" db="EMBL/GenBank/DDBJ databases">
        <authorList>
            <person name="Brejova B."/>
        </authorList>
    </citation>
    <scope>NUCLEOTIDE SEQUENCE</scope>
</reference>
<keyword evidence="8" id="KW-0677">Repeat</keyword>
<evidence type="ECO:0000259" key="18">
    <source>
        <dbReference type="PROSITE" id="PS51873"/>
    </source>
</evidence>
<dbReference type="GO" id="GO:0016567">
    <property type="term" value="P:protein ubiquitination"/>
    <property type="evidence" value="ECO:0007669"/>
    <property type="project" value="InterPro"/>
</dbReference>
<feature type="domain" description="RING-type" evidence="16">
    <location>
        <begin position="181"/>
        <end position="227"/>
    </location>
</feature>
<evidence type="ECO:0000256" key="3">
    <source>
        <dbReference type="ARBA" id="ARBA00004906"/>
    </source>
</evidence>
<keyword evidence="6" id="KW-0812">Transmembrane</keyword>
<dbReference type="GO" id="GO:0008270">
    <property type="term" value="F:zinc ion binding"/>
    <property type="evidence" value="ECO:0007669"/>
    <property type="project" value="UniProtKB-KW"/>
</dbReference>
<dbReference type="Gene3D" id="3.30.40.10">
    <property type="entry name" value="Zinc/RING finger domain, C3HC4 (zinc finger)"/>
    <property type="match status" value="1"/>
</dbReference>
<evidence type="ECO:0000313" key="20">
    <source>
        <dbReference type="Proteomes" id="UP001152885"/>
    </source>
</evidence>
<dbReference type="InterPro" id="IPR006575">
    <property type="entry name" value="RWD_dom"/>
</dbReference>
<keyword evidence="13" id="KW-0472">Membrane</keyword>
<dbReference type="CDD" id="cd23820">
    <property type="entry name" value="RWD_RNF14"/>
    <property type="match status" value="1"/>
</dbReference>
<gene>
    <name evidence="19" type="ORF">CANVERA_P3125</name>
</gene>
<feature type="domain" description="RWD" evidence="17">
    <location>
        <begin position="23"/>
        <end position="146"/>
    </location>
</feature>
<evidence type="ECO:0000259" key="16">
    <source>
        <dbReference type="PROSITE" id="PS50089"/>
    </source>
</evidence>
<dbReference type="FunFam" id="3.30.40.10:FF:000051">
    <property type="entry name" value="RBR-type E3 ubiquitin transferase"/>
    <property type="match status" value="1"/>
</dbReference>
<evidence type="ECO:0000256" key="10">
    <source>
        <dbReference type="ARBA" id="ARBA00022786"/>
    </source>
</evidence>
<dbReference type="SMART" id="SM00591">
    <property type="entry name" value="RWD"/>
    <property type="match status" value="1"/>
</dbReference>
<dbReference type="EC" id="2.3.2.31" evidence="4"/>
<keyword evidence="5" id="KW-0808">Transferase</keyword>
<dbReference type="PROSITE" id="PS00518">
    <property type="entry name" value="ZF_RING_1"/>
    <property type="match status" value="1"/>
</dbReference>
<dbReference type="InterPro" id="IPR017907">
    <property type="entry name" value="Znf_RING_CS"/>
</dbReference>
<dbReference type="SUPFAM" id="SSF57850">
    <property type="entry name" value="RING/U-box"/>
    <property type="match status" value="3"/>
</dbReference>
<evidence type="ECO:0000256" key="14">
    <source>
        <dbReference type="ARBA" id="ARBA00044508"/>
    </source>
</evidence>
<dbReference type="InterPro" id="IPR016135">
    <property type="entry name" value="UBQ-conjugating_enzyme/RWD"/>
</dbReference>
<dbReference type="Gene3D" id="2.20.25.20">
    <property type="match status" value="1"/>
</dbReference>
<comment type="pathway">
    <text evidence="3">Protein modification; protein ubiquitination.</text>
</comment>
<evidence type="ECO:0000256" key="6">
    <source>
        <dbReference type="ARBA" id="ARBA00022692"/>
    </source>
</evidence>
<evidence type="ECO:0000256" key="13">
    <source>
        <dbReference type="ARBA" id="ARBA00023136"/>
    </source>
</evidence>
<evidence type="ECO:0000256" key="11">
    <source>
        <dbReference type="ARBA" id="ARBA00022833"/>
    </source>
</evidence>
<evidence type="ECO:0000256" key="4">
    <source>
        <dbReference type="ARBA" id="ARBA00012251"/>
    </source>
</evidence>
<keyword evidence="9 15" id="KW-0863">Zinc-finger</keyword>
<evidence type="ECO:0000256" key="8">
    <source>
        <dbReference type="ARBA" id="ARBA00022737"/>
    </source>
</evidence>
<evidence type="ECO:0000259" key="17">
    <source>
        <dbReference type="PROSITE" id="PS50908"/>
    </source>
</evidence>
<dbReference type="PROSITE" id="PS50089">
    <property type="entry name" value="ZF_RING_2"/>
    <property type="match status" value="1"/>
</dbReference>
<feature type="domain" description="RING-type" evidence="18">
    <location>
        <begin position="177"/>
        <end position="470"/>
    </location>
</feature>
<dbReference type="Gene3D" id="3.10.110.10">
    <property type="entry name" value="Ubiquitin Conjugating Enzyme"/>
    <property type="match status" value="1"/>
</dbReference>
<dbReference type="Pfam" id="PF01485">
    <property type="entry name" value="IBR"/>
    <property type="match status" value="2"/>
</dbReference>
<dbReference type="GO" id="GO:0061630">
    <property type="term" value="F:ubiquitin protein ligase activity"/>
    <property type="evidence" value="ECO:0007669"/>
    <property type="project" value="UniProtKB-EC"/>
</dbReference>
<accession>A0A9W4TVT9</accession>
<dbReference type="InterPro" id="IPR002867">
    <property type="entry name" value="IBR_dom"/>
</dbReference>
<organism evidence="19 20">
    <name type="scientific">Candida verbasci</name>
    <dbReference type="NCBI Taxonomy" id="1227364"/>
    <lineage>
        <taxon>Eukaryota</taxon>
        <taxon>Fungi</taxon>
        <taxon>Dikarya</taxon>
        <taxon>Ascomycota</taxon>
        <taxon>Saccharomycotina</taxon>
        <taxon>Pichiomycetes</taxon>
        <taxon>Debaryomycetaceae</taxon>
        <taxon>Candida/Lodderomyces clade</taxon>
        <taxon>Candida</taxon>
    </lineage>
</organism>
<dbReference type="InterPro" id="IPR047548">
    <property type="entry name" value="Rcat_RBR_RNF14"/>
</dbReference>
<dbReference type="SUPFAM" id="SSF54495">
    <property type="entry name" value="UBC-like"/>
    <property type="match status" value="1"/>
</dbReference>
<evidence type="ECO:0000256" key="12">
    <source>
        <dbReference type="ARBA" id="ARBA00022989"/>
    </source>
</evidence>
<sequence length="482" mass="56269">MEYGDNNNDYSEDTEFSKDVQIQELQSCKLVFSHLNVDYKLRKGSIEIPLAFDNGGKILQVRQNDTILASKEVNNLIPIVFEFSLPEDYPYDVPPVIKLQNDVISMEKRSEIIKEMVNIWEDLKDQSLFSMIDYLLCQTQDHIDEIVPSPLIINDLDIYNRCLDYDKKCKVDKFNSKTYACDICQSDFKGSKCIQFEKCLHVFCLNCLTEYFTSSITQGDIDKIHCPDFQCTKDYLKRKQEFMDIDSWKYGNQKVKDIITTFLTPVISIEKMDKILNDQSLIRRYQDLFKKQQYEAISKVLPNRLVRCPGLNCEEIIFREDLNDRLVRCPACKYAFCNDCKKSYHTRFKLCQKATENMKYFGIPIEDLENYKLYPSDSLEKRILNAKYGRSCIAKAINEFEMDQLFEAMLKESINVKQCPGCETVIEKFEGCNRMKCSKCGSFFCFHCGEMISSDYSHFSDTTSPCYKLLFFGMIIEGNEQT</sequence>
<dbReference type="PROSITE" id="PS51873">
    <property type="entry name" value="TRIAD"/>
    <property type="match status" value="1"/>
</dbReference>
<dbReference type="InterPro" id="IPR013083">
    <property type="entry name" value="Znf_RING/FYVE/PHD"/>
</dbReference>
<keyword evidence="7" id="KW-0479">Metal-binding</keyword>
<dbReference type="InterPro" id="IPR044066">
    <property type="entry name" value="TRIAD_supradom"/>
</dbReference>
<evidence type="ECO:0000256" key="5">
    <source>
        <dbReference type="ARBA" id="ARBA00022679"/>
    </source>
</evidence>
<protein>
    <recommendedName>
        <fullName evidence="4">RBR-type E3 ubiquitin transferase</fullName>
        <ecNumber evidence="4">2.3.2.31</ecNumber>
    </recommendedName>
</protein>
<evidence type="ECO:0000256" key="7">
    <source>
        <dbReference type="ARBA" id="ARBA00022723"/>
    </source>
</evidence>
<comment type="caution">
    <text evidence="19">The sequence shown here is derived from an EMBL/GenBank/DDBJ whole genome shotgun (WGS) entry which is preliminary data.</text>
</comment>
<dbReference type="GO" id="GO:0031090">
    <property type="term" value="C:organelle membrane"/>
    <property type="evidence" value="ECO:0007669"/>
    <property type="project" value="UniProtKB-ARBA"/>
</dbReference>
<dbReference type="SMART" id="SM00647">
    <property type="entry name" value="IBR"/>
    <property type="match status" value="2"/>
</dbReference>
<dbReference type="EMBL" id="CANTUO010000003">
    <property type="protein sequence ID" value="CAI5758613.1"/>
    <property type="molecule type" value="Genomic_DNA"/>
</dbReference>
<keyword evidence="10" id="KW-0833">Ubl conjugation pathway</keyword>
<dbReference type="OrthoDB" id="1431934at2759"/>
<proteinExistence type="inferred from homology"/>
<dbReference type="PROSITE" id="PS50908">
    <property type="entry name" value="RWD"/>
    <property type="match status" value="1"/>
</dbReference>
<dbReference type="Proteomes" id="UP001152885">
    <property type="component" value="Unassembled WGS sequence"/>
</dbReference>
<keyword evidence="11" id="KW-0862">Zinc</keyword>
<dbReference type="Pfam" id="PF05773">
    <property type="entry name" value="RWD"/>
    <property type="match status" value="1"/>
</dbReference>
<evidence type="ECO:0000256" key="2">
    <source>
        <dbReference type="ARBA" id="ARBA00004167"/>
    </source>
</evidence>
<evidence type="ECO:0000256" key="15">
    <source>
        <dbReference type="PROSITE-ProRule" id="PRU00175"/>
    </source>
</evidence>
<keyword evidence="12" id="KW-1133">Transmembrane helix</keyword>
<evidence type="ECO:0000256" key="1">
    <source>
        <dbReference type="ARBA" id="ARBA00001798"/>
    </source>
</evidence>
<dbReference type="AlphaFoldDB" id="A0A9W4TVT9"/>
<name>A0A9W4TVT9_9ASCO</name>
<dbReference type="CDD" id="cd20354">
    <property type="entry name" value="Rcat_RBR_RNF14"/>
    <property type="match status" value="1"/>
</dbReference>
<dbReference type="InterPro" id="IPR031127">
    <property type="entry name" value="E3_UB_ligase_RBR"/>
</dbReference>
<comment type="subcellular location">
    <subcellularLocation>
        <location evidence="2">Membrane</location>
        <topology evidence="2">Single-pass membrane protein</topology>
    </subcellularLocation>
</comment>
<evidence type="ECO:0000256" key="9">
    <source>
        <dbReference type="ARBA" id="ARBA00022771"/>
    </source>
</evidence>
<dbReference type="PANTHER" id="PTHR11685">
    <property type="entry name" value="RBR FAMILY RING FINGER AND IBR DOMAIN-CONTAINING"/>
    <property type="match status" value="1"/>
</dbReference>
<dbReference type="Gene3D" id="1.20.120.1750">
    <property type="match status" value="1"/>
</dbReference>
<comment type="similarity">
    <text evidence="14">Belongs to the RBR family. RNF14 subfamily.</text>
</comment>
<dbReference type="GO" id="GO:0005737">
    <property type="term" value="C:cytoplasm"/>
    <property type="evidence" value="ECO:0007669"/>
    <property type="project" value="UniProtKB-ARBA"/>
</dbReference>
<comment type="catalytic activity">
    <reaction evidence="1">
        <text>[E2 ubiquitin-conjugating enzyme]-S-ubiquitinyl-L-cysteine + [acceptor protein]-L-lysine = [E2 ubiquitin-conjugating enzyme]-L-cysteine + [acceptor protein]-N(6)-ubiquitinyl-L-lysine.</text>
        <dbReference type="EC" id="2.3.2.31"/>
    </reaction>
</comment>
<dbReference type="InterPro" id="IPR031128">
    <property type="entry name" value="RNF14_RING-HC_Zfn"/>
</dbReference>
<dbReference type="InterPro" id="IPR001841">
    <property type="entry name" value="Znf_RING"/>
</dbReference>
<keyword evidence="20" id="KW-1185">Reference proteome</keyword>
<evidence type="ECO:0000313" key="19">
    <source>
        <dbReference type="EMBL" id="CAI5758613.1"/>
    </source>
</evidence>